<evidence type="ECO:0000259" key="14">
    <source>
        <dbReference type="PROSITE" id="PS51194"/>
    </source>
</evidence>
<dbReference type="Gene3D" id="1.10.10.10">
    <property type="entry name" value="Winged helix-like DNA-binding domain superfamily/Winged helix DNA-binding domain"/>
    <property type="match status" value="1"/>
</dbReference>
<dbReference type="GO" id="GO:0043138">
    <property type="term" value="F:3'-5' DNA helicase activity"/>
    <property type="evidence" value="ECO:0007669"/>
    <property type="project" value="UniProtKB-EC"/>
</dbReference>
<dbReference type="SMART" id="SM00487">
    <property type="entry name" value="DEXDc"/>
    <property type="match status" value="1"/>
</dbReference>
<evidence type="ECO:0000256" key="7">
    <source>
        <dbReference type="ARBA" id="ARBA00023125"/>
    </source>
</evidence>
<dbReference type="SUPFAM" id="SSF52540">
    <property type="entry name" value="P-loop containing nucleoside triphosphate hydrolases"/>
    <property type="match status" value="1"/>
</dbReference>
<dbReference type="OrthoDB" id="10261556at2759"/>
<dbReference type="Pfam" id="PF00271">
    <property type="entry name" value="Helicase_C"/>
    <property type="match status" value="1"/>
</dbReference>
<dbReference type="InterPro" id="IPR027417">
    <property type="entry name" value="P-loop_NTPase"/>
</dbReference>
<dbReference type="FunFam" id="3.40.50.300:FF:001544">
    <property type="entry name" value="ATP-dependent DNA helicase"/>
    <property type="match status" value="1"/>
</dbReference>
<dbReference type="PROSITE" id="PS51192">
    <property type="entry name" value="HELICASE_ATP_BIND_1"/>
    <property type="match status" value="1"/>
</dbReference>
<dbReference type="AlphaFoldDB" id="W2KR21"/>
<evidence type="ECO:0000256" key="6">
    <source>
        <dbReference type="ARBA" id="ARBA00022840"/>
    </source>
</evidence>
<keyword evidence="7" id="KW-0238">DNA-binding</keyword>
<dbReference type="GO" id="GO:0005634">
    <property type="term" value="C:nucleus"/>
    <property type="evidence" value="ECO:0007669"/>
    <property type="project" value="UniProtKB-SubCell"/>
</dbReference>
<keyword evidence="10" id="KW-0539">Nucleus</keyword>
<evidence type="ECO:0000256" key="1">
    <source>
        <dbReference type="ARBA" id="ARBA00005446"/>
    </source>
</evidence>
<sequence>MINAVAELAQVQEELQEVEENLDVLFLRQSELLERKKELQAQLEYEQIEEEARAAKDTGKPAPDWKAQFEWTEQIHKLLTDSFHLPGFRSVQEEVINATLSKQDVFVVMRSGGGKSLCYQLPALLDGQNSGFTVVISPLISLIQDQVVLFNDIAGKGAACPLSGEQTRGDAAAIYKSMLKSDSKLKILLVTPEKIIKSKLLMSRLEKAYQTDRLKRFVIDEAHCCSQWGHDFRNDYSKLSILKRQFPKVPILALTATATPRLAKDVKAILEIQNCVSFRTSFLRNNLHYEVIEKPAKDPTAMDSLVRLIKSFSSSDTGIVYCLTRKETEQVTQSLCQANIRAACYHAYVEKKEETHMAWICNRLQVVVATIAFGLGINKPDVRFVIHFTLSKSIEGYYQESGRAGRDGKSARCVLMYKPSDVLRVCNIVQAEVGGMLTLRSMIKYCEELSQCRQSTMAAYFGEDFESDAICGGACDNCKRDIDTEDTIDLSEHSKALIAITEDAKKLERRLTLKQIIDEFRSRKFALKWTDLDPTIKSLSRGVCDTLVIKLLLSNVLQPEISYTAYNTICYLVPGPQAQHLKKDRFQIQLPRCLMSATKGSESAATTQSLKKRKRSPDIIEID</sequence>
<dbReference type="InterPro" id="IPR011545">
    <property type="entry name" value="DEAD/DEAH_box_helicase_dom"/>
</dbReference>
<dbReference type="GO" id="GO:0003677">
    <property type="term" value="F:DNA binding"/>
    <property type="evidence" value="ECO:0007669"/>
    <property type="project" value="UniProtKB-KW"/>
</dbReference>
<dbReference type="NCBIfam" id="TIGR00614">
    <property type="entry name" value="recQ_fam"/>
    <property type="match status" value="1"/>
</dbReference>
<accession>W2KR21</accession>
<evidence type="ECO:0000259" key="13">
    <source>
        <dbReference type="PROSITE" id="PS51192"/>
    </source>
</evidence>
<evidence type="ECO:0000256" key="11">
    <source>
        <dbReference type="SAM" id="Coils"/>
    </source>
</evidence>
<dbReference type="InterPro" id="IPR036388">
    <property type="entry name" value="WH-like_DNA-bd_sf"/>
</dbReference>
<dbReference type="GO" id="GO:0000724">
    <property type="term" value="P:double-strand break repair via homologous recombination"/>
    <property type="evidence" value="ECO:0007669"/>
    <property type="project" value="TreeGrafter"/>
</dbReference>
<name>W2KR21_PHYNI</name>
<dbReference type="PANTHER" id="PTHR13710:SF105">
    <property type="entry name" value="ATP-DEPENDENT DNA HELICASE Q1"/>
    <property type="match status" value="1"/>
</dbReference>
<dbReference type="EC" id="5.6.2.4" evidence="10"/>
<keyword evidence="4 10" id="KW-0378">Hydrolase</keyword>
<dbReference type="GO" id="GO:0005694">
    <property type="term" value="C:chromosome"/>
    <property type="evidence" value="ECO:0007669"/>
    <property type="project" value="TreeGrafter"/>
</dbReference>
<dbReference type="Proteomes" id="UP000054423">
    <property type="component" value="Unassembled WGS sequence"/>
</dbReference>
<evidence type="ECO:0000256" key="12">
    <source>
        <dbReference type="SAM" id="MobiDB-lite"/>
    </source>
</evidence>
<dbReference type="Gene3D" id="3.40.50.300">
    <property type="entry name" value="P-loop containing nucleotide triphosphate hydrolases"/>
    <property type="match status" value="2"/>
</dbReference>
<keyword evidence="8" id="KW-0413">Isomerase</keyword>
<keyword evidence="11" id="KW-0175">Coiled coil</keyword>
<dbReference type="InterPro" id="IPR032284">
    <property type="entry name" value="RecQ_Zn-bd"/>
</dbReference>
<evidence type="ECO:0000256" key="8">
    <source>
        <dbReference type="ARBA" id="ARBA00023235"/>
    </source>
</evidence>
<comment type="catalytic activity">
    <reaction evidence="9 10">
        <text>Couples ATP hydrolysis with the unwinding of duplex DNA by translocating in the 3'-5' direction.</text>
        <dbReference type="EC" id="5.6.2.4"/>
    </reaction>
</comment>
<keyword evidence="5 10" id="KW-0347">Helicase</keyword>
<dbReference type="InterPro" id="IPR004589">
    <property type="entry name" value="DNA_helicase_ATP-dep_RecQ"/>
</dbReference>
<dbReference type="GO" id="GO:0009378">
    <property type="term" value="F:four-way junction helicase activity"/>
    <property type="evidence" value="ECO:0007669"/>
    <property type="project" value="TreeGrafter"/>
</dbReference>
<dbReference type="FunFam" id="3.40.50.300:FF:001975">
    <property type="entry name" value="ATP-dependent DNA helicase"/>
    <property type="match status" value="1"/>
</dbReference>
<dbReference type="Pfam" id="PF00270">
    <property type="entry name" value="DEAD"/>
    <property type="match status" value="1"/>
</dbReference>
<dbReference type="EMBL" id="KI681188">
    <property type="protein sequence ID" value="ETL86805.1"/>
    <property type="molecule type" value="Genomic_DNA"/>
</dbReference>
<comment type="subcellular location">
    <subcellularLocation>
        <location evidence="10">Nucleus</location>
    </subcellularLocation>
</comment>
<protein>
    <recommendedName>
        <fullName evidence="10">ATP-dependent DNA helicase</fullName>
        <ecNumber evidence="10">5.6.2.4</ecNumber>
    </recommendedName>
</protein>
<feature type="region of interest" description="Disordered" evidence="12">
    <location>
        <begin position="604"/>
        <end position="623"/>
    </location>
</feature>
<evidence type="ECO:0000256" key="5">
    <source>
        <dbReference type="ARBA" id="ARBA00022806"/>
    </source>
</evidence>
<evidence type="ECO:0000313" key="15">
    <source>
        <dbReference type="EMBL" id="ETL86805.1"/>
    </source>
</evidence>
<comment type="catalytic activity">
    <reaction evidence="10">
        <text>ATP + H2O = ADP + phosphate + H(+)</text>
        <dbReference type="Rhea" id="RHEA:13065"/>
        <dbReference type="ChEBI" id="CHEBI:15377"/>
        <dbReference type="ChEBI" id="CHEBI:15378"/>
        <dbReference type="ChEBI" id="CHEBI:30616"/>
        <dbReference type="ChEBI" id="CHEBI:43474"/>
        <dbReference type="ChEBI" id="CHEBI:456216"/>
    </reaction>
</comment>
<dbReference type="GO" id="GO:0005737">
    <property type="term" value="C:cytoplasm"/>
    <property type="evidence" value="ECO:0007669"/>
    <property type="project" value="TreeGrafter"/>
</dbReference>
<dbReference type="SMART" id="SM00490">
    <property type="entry name" value="HELICc"/>
    <property type="match status" value="1"/>
</dbReference>
<keyword evidence="6 10" id="KW-0067">ATP-binding</keyword>
<dbReference type="Pfam" id="PF16124">
    <property type="entry name" value="RecQ_Zn_bind"/>
    <property type="match status" value="1"/>
</dbReference>
<feature type="coiled-coil region" evidence="11">
    <location>
        <begin position="1"/>
        <end position="58"/>
    </location>
</feature>
<dbReference type="FunFam" id="1.10.10.10:FF:001149">
    <property type="entry name" value="ATP-dependent DNA helicase"/>
    <property type="match status" value="1"/>
</dbReference>
<keyword evidence="2" id="KW-0479">Metal-binding</keyword>
<reference evidence="15" key="1">
    <citation type="submission" date="2013-11" db="EMBL/GenBank/DDBJ databases">
        <title>The Genome Sequence of Phytophthora parasitica CHvinca01.</title>
        <authorList>
            <consortium name="The Broad Institute Genomics Platform"/>
            <person name="Russ C."/>
            <person name="Tyler B."/>
            <person name="Panabieres F."/>
            <person name="Shan W."/>
            <person name="Tripathy S."/>
            <person name="Grunwald N."/>
            <person name="Machado M."/>
            <person name="Johnson C.S."/>
            <person name="Arredondo F."/>
            <person name="Hong C."/>
            <person name="Coffey M."/>
            <person name="Young S.K."/>
            <person name="Zeng Q."/>
            <person name="Gargeya S."/>
            <person name="Fitzgerald M."/>
            <person name="Abouelleil A."/>
            <person name="Alvarado L."/>
            <person name="Chapman S.B."/>
            <person name="Gainer-Dewar J."/>
            <person name="Goldberg J."/>
            <person name="Griggs A."/>
            <person name="Gujja S."/>
            <person name="Hansen M."/>
            <person name="Howarth C."/>
            <person name="Imamovic A."/>
            <person name="Ireland A."/>
            <person name="Larimer J."/>
            <person name="McCowan C."/>
            <person name="Murphy C."/>
            <person name="Pearson M."/>
            <person name="Poon T.W."/>
            <person name="Priest M."/>
            <person name="Roberts A."/>
            <person name="Saif S."/>
            <person name="Shea T."/>
            <person name="Sykes S."/>
            <person name="Wortman J."/>
            <person name="Nusbaum C."/>
            <person name="Birren B."/>
        </authorList>
    </citation>
    <scope>NUCLEOTIDE SEQUENCE [LARGE SCALE GENOMIC DNA]</scope>
    <source>
        <strain evidence="15">CHvinca01</strain>
    </source>
</reference>
<dbReference type="PROSITE" id="PS51194">
    <property type="entry name" value="HELICASE_CTER"/>
    <property type="match status" value="1"/>
</dbReference>
<evidence type="ECO:0000256" key="9">
    <source>
        <dbReference type="ARBA" id="ARBA00034617"/>
    </source>
</evidence>
<gene>
    <name evidence="15" type="ORF">L917_13825</name>
</gene>
<dbReference type="PANTHER" id="PTHR13710">
    <property type="entry name" value="DNA HELICASE RECQ FAMILY MEMBER"/>
    <property type="match status" value="1"/>
</dbReference>
<evidence type="ECO:0000256" key="4">
    <source>
        <dbReference type="ARBA" id="ARBA00022801"/>
    </source>
</evidence>
<evidence type="ECO:0000256" key="10">
    <source>
        <dbReference type="RuleBase" id="RU364117"/>
    </source>
</evidence>
<dbReference type="InterPro" id="IPR001650">
    <property type="entry name" value="Helicase_C-like"/>
</dbReference>
<dbReference type="GO" id="GO:0046872">
    <property type="term" value="F:metal ion binding"/>
    <property type="evidence" value="ECO:0007669"/>
    <property type="project" value="UniProtKB-KW"/>
</dbReference>
<dbReference type="VEuPathDB" id="FungiDB:PPTG_14549"/>
<dbReference type="GO" id="GO:0016887">
    <property type="term" value="F:ATP hydrolysis activity"/>
    <property type="evidence" value="ECO:0007669"/>
    <property type="project" value="RHEA"/>
</dbReference>
<evidence type="ECO:0000256" key="2">
    <source>
        <dbReference type="ARBA" id="ARBA00022723"/>
    </source>
</evidence>
<keyword evidence="3 10" id="KW-0547">Nucleotide-binding</keyword>
<organism evidence="15">
    <name type="scientific">Phytophthora nicotianae</name>
    <name type="common">Potato buckeye rot agent</name>
    <name type="synonym">Phytophthora parasitica</name>
    <dbReference type="NCBI Taxonomy" id="4792"/>
    <lineage>
        <taxon>Eukaryota</taxon>
        <taxon>Sar</taxon>
        <taxon>Stramenopiles</taxon>
        <taxon>Oomycota</taxon>
        <taxon>Peronosporomycetes</taxon>
        <taxon>Peronosporales</taxon>
        <taxon>Peronosporaceae</taxon>
        <taxon>Phytophthora</taxon>
    </lineage>
</organism>
<comment type="similarity">
    <text evidence="1 10">Belongs to the helicase family. RecQ subfamily.</text>
</comment>
<dbReference type="CDD" id="cd18794">
    <property type="entry name" value="SF2_C_RecQ"/>
    <property type="match status" value="1"/>
</dbReference>
<feature type="domain" description="Helicase C-terminal" evidence="14">
    <location>
        <begin position="304"/>
        <end position="450"/>
    </location>
</feature>
<dbReference type="GO" id="GO:0005524">
    <property type="term" value="F:ATP binding"/>
    <property type="evidence" value="ECO:0007669"/>
    <property type="project" value="UniProtKB-KW"/>
</dbReference>
<proteinExistence type="inferred from homology"/>
<feature type="domain" description="Helicase ATP-binding" evidence="13">
    <location>
        <begin position="96"/>
        <end position="276"/>
    </location>
</feature>
<evidence type="ECO:0000256" key="3">
    <source>
        <dbReference type="ARBA" id="ARBA00022741"/>
    </source>
</evidence>
<dbReference type="InterPro" id="IPR014001">
    <property type="entry name" value="Helicase_ATP-bd"/>
</dbReference>